<reference evidence="2" key="1">
    <citation type="submission" date="2019-01" db="EMBL/GenBank/DDBJ databases">
        <title>Gri0909 isolated from a small marine red alga.</title>
        <authorList>
            <person name="Kim J."/>
            <person name="Jeong S.E."/>
            <person name="Jeon C.O."/>
        </authorList>
    </citation>
    <scope>NUCLEOTIDE SEQUENCE [LARGE SCALE GENOMIC DNA]</scope>
    <source>
        <strain evidence="2">Gri0909</strain>
    </source>
</reference>
<dbReference type="Proteomes" id="UP000287447">
    <property type="component" value="Unassembled WGS sequence"/>
</dbReference>
<keyword evidence="2" id="KW-1185">Reference proteome</keyword>
<dbReference type="RefSeq" id="WP_127766034.1">
    <property type="nucleotide sequence ID" value="NZ_SADE01000002.1"/>
</dbReference>
<sequence length="155" mass="17783">MERLTLTSPEEVDDVLFRRCLDWYATSKGRFSLNQNELEDFLPFLQLHAVGDNGSRYLYCGAKSVVGDLYGEEFCVDAQGKEGLPDSAFEQTLNRDYWIVSRTETPIAQRVRAPIDVYGTKFSVEFFRYVFPVRFNEFNAVGVLARFAESPILLN</sequence>
<gene>
    <name evidence="1" type="ORF">EOI86_15325</name>
</gene>
<proteinExistence type="predicted"/>
<comment type="caution">
    <text evidence="1">The sequence shown here is derived from an EMBL/GenBank/DDBJ whole genome shotgun (WGS) entry which is preliminary data.</text>
</comment>
<evidence type="ECO:0000313" key="2">
    <source>
        <dbReference type="Proteomes" id="UP000287447"/>
    </source>
</evidence>
<organism evidence="1 2">
    <name type="scientific">Hwanghaeella grinnelliae</name>
    <dbReference type="NCBI Taxonomy" id="2500179"/>
    <lineage>
        <taxon>Bacteria</taxon>
        <taxon>Pseudomonadati</taxon>
        <taxon>Pseudomonadota</taxon>
        <taxon>Alphaproteobacteria</taxon>
        <taxon>Rhodospirillales</taxon>
        <taxon>Rhodospirillaceae</taxon>
        <taxon>Hwanghaeella</taxon>
    </lineage>
</organism>
<evidence type="ECO:0000313" key="1">
    <source>
        <dbReference type="EMBL" id="RVU36558.1"/>
    </source>
</evidence>
<dbReference type="AlphaFoldDB" id="A0A3S2W4W2"/>
<accession>A0A3S2W4W2</accession>
<name>A0A3S2W4W2_9PROT</name>
<dbReference type="EMBL" id="SADE01000002">
    <property type="protein sequence ID" value="RVU36558.1"/>
    <property type="molecule type" value="Genomic_DNA"/>
</dbReference>
<evidence type="ECO:0008006" key="3">
    <source>
        <dbReference type="Google" id="ProtNLM"/>
    </source>
</evidence>
<protein>
    <recommendedName>
        <fullName evidence="3">PAS domain-containing protein</fullName>
    </recommendedName>
</protein>